<evidence type="ECO:0000313" key="2">
    <source>
        <dbReference type="EMBL" id="SEH50197.1"/>
    </source>
</evidence>
<keyword evidence="1" id="KW-0812">Transmembrane</keyword>
<protein>
    <recommendedName>
        <fullName evidence="4">DUF3592 domain-containing protein</fullName>
    </recommendedName>
</protein>
<keyword evidence="1" id="KW-1133">Transmembrane helix</keyword>
<keyword evidence="1" id="KW-0472">Membrane</keyword>
<proteinExistence type="predicted"/>
<dbReference type="OrthoDB" id="1822905at2"/>
<evidence type="ECO:0000256" key="1">
    <source>
        <dbReference type="SAM" id="Phobius"/>
    </source>
</evidence>
<sequence length="127" mass="14612">MKYMIWAGIGIIIAIAGLIYLGKLLLLKKNGIETEAEVISVREKRQNYYVHKMRYGSGDKVYEFEDKAGFSEPFKVGSKHTIIYDPKNPQNFDFAEQIKKNLIIIGVLVVMAVLFVVRWWWLGKLGT</sequence>
<evidence type="ECO:0008006" key="4">
    <source>
        <dbReference type="Google" id="ProtNLM"/>
    </source>
</evidence>
<feature type="transmembrane region" description="Helical" evidence="1">
    <location>
        <begin position="6"/>
        <end position="26"/>
    </location>
</feature>
<dbReference type="EMBL" id="FNWV01000003">
    <property type="protein sequence ID" value="SEH50197.1"/>
    <property type="molecule type" value="Genomic_DNA"/>
</dbReference>
<dbReference type="Proteomes" id="UP000183190">
    <property type="component" value="Unassembled WGS sequence"/>
</dbReference>
<gene>
    <name evidence="2" type="ORF">SAMN02910265_01017</name>
</gene>
<accession>A0A1H6ISY4</accession>
<feature type="transmembrane region" description="Helical" evidence="1">
    <location>
        <begin position="102"/>
        <end position="121"/>
    </location>
</feature>
<name>A0A1H6ISY4_RUMFL</name>
<dbReference type="AlphaFoldDB" id="A0A1H6ISY4"/>
<evidence type="ECO:0000313" key="3">
    <source>
        <dbReference type="Proteomes" id="UP000183190"/>
    </source>
</evidence>
<reference evidence="2 3" key="1">
    <citation type="submission" date="2016-10" db="EMBL/GenBank/DDBJ databases">
        <authorList>
            <person name="de Groot N.N."/>
        </authorList>
    </citation>
    <scope>NUCLEOTIDE SEQUENCE [LARGE SCALE GENOMIC DNA]</scope>
    <source>
        <strain evidence="2 3">YAD2003</strain>
    </source>
</reference>
<organism evidence="2 3">
    <name type="scientific">Ruminococcus flavefaciens</name>
    <dbReference type="NCBI Taxonomy" id="1265"/>
    <lineage>
        <taxon>Bacteria</taxon>
        <taxon>Bacillati</taxon>
        <taxon>Bacillota</taxon>
        <taxon>Clostridia</taxon>
        <taxon>Eubacteriales</taxon>
        <taxon>Oscillospiraceae</taxon>
        <taxon>Ruminococcus</taxon>
    </lineage>
</organism>
<dbReference type="RefSeq" id="WP_074714889.1">
    <property type="nucleotide sequence ID" value="NZ_FNWV01000003.1"/>
</dbReference>